<dbReference type="Pfam" id="PF21688">
    <property type="entry name" value="FAD-depend_C"/>
    <property type="match status" value="1"/>
</dbReference>
<dbReference type="OrthoDB" id="5287623at2"/>
<dbReference type="KEGG" id="bsto:C0V70_08360"/>
<proteinExistence type="predicted"/>
<dbReference type="Gene3D" id="3.50.50.60">
    <property type="entry name" value="FAD/NAD(P)-binding domain"/>
    <property type="match status" value="2"/>
</dbReference>
<dbReference type="PANTHER" id="PTHR42842">
    <property type="entry name" value="FAD/NAD(P)-BINDING OXIDOREDUCTASE"/>
    <property type="match status" value="1"/>
</dbReference>
<sequence>MTKKIQFTLDYNEDVEVYLDSHFPDHVDYRILNQALDARGAQRGKTPRYTYNVEILSPGEQFEAAREQFPQLGSFKNKPIIIGAGPGGLFCALRLADYGVPSIVIERGDRAHNRMLHISKFWRYGEFNTENNVCYGEGGAGLFSDGKLITRIKSPFVQYVMNRFVDFGAPKETAYISNPHLGSNKIRALINKMTEYLVSKGSEVRYNTRVDRLLYEGKKIIGVELNTGEKLFSNSVVLATGHSAKEMYYHLEELGVEMKQKDFAVGVRIEHPRELIDHIQYGKFAGLELGAARYRLSYEDPKTKKGTYSFCMCPGGYVLSSGTEANGIVVNGMSNYARNSRWSNAALVVSVRAGVDFSSDKLLAGLDFQHGIEQKAYQASMARAHGRELPAQTLKEFMNHSLNPSNEGVKTSTPSGIVKTPLRDILPQFVTKHLEQALVKFDDNLKGFISDKALLIAPETRTSAPVTIARNKETMESTSHQGLYPCGEGAGHAGGITSAAVDGVKIAMSLLKTEKGFEP</sequence>
<organism evidence="1 2">
    <name type="scientific">Bacteriovorax stolpii</name>
    <name type="common">Bdellovibrio stolpii</name>
    <dbReference type="NCBI Taxonomy" id="960"/>
    <lineage>
        <taxon>Bacteria</taxon>
        <taxon>Pseudomonadati</taxon>
        <taxon>Bdellovibrionota</taxon>
        <taxon>Bacteriovoracia</taxon>
        <taxon>Bacteriovoracales</taxon>
        <taxon>Bacteriovoracaceae</taxon>
        <taxon>Bacteriovorax</taxon>
    </lineage>
</organism>
<evidence type="ECO:0000313" key="1">
    <source>
        <dbReference type="EMBL" id="AUN98120.1"/>
    </source>
</evidence>
<dbReference type="PRINTS" id="PR00411">
    <property type="entry name" value="PNDRDTASEI"/>
</dbReference>
<dbReference type="InterPro" id="IPR049516">
    <property type="entry name" value="FAD-depend_C"/>
</dbReference>
<dbReference type="Proteomes" id="UP000235584">
    <property type="component" value="Chromosome"/>
</dbReference>
<evidence type="ECO:0000313" key="2">
    <source>
        <dbReference type="Proteomes" id="UP000235584"/>
    </source>
</evidence>
<dbReference type="RefSeq" id="WP_102243411.1">
    <property type="nucleotide sequence ID" value="NZ_CP025704.1"/>
</dbReference>
<gene>
    <name evidence="1" type="ORF">C0V70_08360</name>
</gene>
<dbReference type="AlphaFoldDB" id="A0A2K9NRG3"/>
<reference evidence="1 2" key="1">
    <citation type="submission" date="2018-01" db="EMBL/GenBank/DDBJ databases">
        <title>Complete genome sequence of Bacteriovorax stolpii DSM12778.</title>
        <authorList>
            <person name="Tang B."/>
            <person name="Chang J."/>
        </authorList>
    </citation>
    <scope>NUCLEOTIDE SEQUENCE [LARGE SCALE GENOMIC DNA]</scope>
    <source>
        <strain evidence="1 2">DSM 12778</strain>
    </source>
</reference>
<dbReference type="PANTHER" id="PTHR42842:SF3">
    <property type="entry name" value="FAD_NAD(P)-BINDING OXIDOREDUCTASE FAMILY PROTEIN"/>
    <property type="match status" value="1"/>
</dbReference>
<dbReference type="InterPro" id="IPR036188">
    <property type="entry name" value="FAD/NAD-bd_sf"/>
</dbReference>
<name>A0A2K9NRG3_BACTC</name>
<dbReference type="EMBL" id="CP025704">
    <property type="protein sequence ID" value="AUN98120.1"/>
    <property type="molecule type" value="Genomic_DNA"/>
</dbReference>
<dbReference type="InterPro" id="IPR028348">
    <property type="entry name" value="FAD-binding_protein"/>
</dbReference>
<dbReference type="PIRSF" id="PIRSF038984">
    <property type="entry name" value="FAD_binding_protein"/>
    <property type="match status" value="1"/>
</dbReference>
<accession>A0A2K9NRG3</accession>
<dbReference type="SUPFAM" id="SSF51905">
    <property type="entry name" value="FAD/NAD(P)-binding domain"/>
    <property type="match status" value="1"/>
</dbReference>
<protein>
    <submittedName>
        <fullName evidence="1">Uncharacterized protein</fullName>
    </submittedName>
</protein>
<keyword evidence="2" id="KW-1185">Reference proteome</keyword>